<sequence>MLFHSVSRLFFLKWKLNKVNFLTWAFSVVLITILTASAYGGLYKTDQERQAVAETMANPAMIAMVGPGFGLDHYTSGAMLSHQMLLFTLIVMAVMSILVVTKQTRTEEDDGILEIVRSLPVGRLTPLTASLLFTMVLNITIGILVAIGLILINIEGIDAEGALLYGMTLTCGGLIFSGVAAISAQMAETARAATGYSITFLMAAYLLRAIGDVSNEMWSMISPLGILIRGEVFVSNKYFPVIIGILLFMVFLAFAFWLNDHRDVGAGYIRSRNGRERAAKYLMTSLGIAVRIQRTTIISWFTAMFLLGISYGSVFGDLEAFFENNEVIQQMLGNNPDYTLTEQFITMLMVVLAIFSTVPGLLFFLKIRGEEKKGRLEHLLVRGTSRIKIVTVYGTISVGGTVISMFLAVFGLWISSSAVMEEAIPLINLLQAGMAYLPAMLLLIGVALFLFGWLPRITSLVWFYLIFSFIVVYIGGLLNLPDWIVNISSFAHIPQLPVEEWNNGRLAILLTVDIIIISIGMIGYRKRDAAG</sequence>
<feature type="transmembrane region" description="Helical" evidence="1">
    <location>
        <begin position="127"/>
        <end position="151"/>
    </location>
</feature>
<dbReference type="STRING" id="531814.SAMN04487944_10686"/>
<feature type="transmembrane region" description="Helical" evidence="1">
    <location>
        <begin position="80"/>
        <end position="100"/>
    </location>
</feature>
<protein>
    <submittedName>
        <fullName evidence="2">ABC-2 type transport system permease protein</fullName>
    </submittedName>
</protein>
<keyword evidence="1" id="KW-0472">Membrane</keyword>
<accession>A0A1H9Q9R5</accession>
<proteinExistence type="predicted"/>
<feature type="transmembrane region" description="Helical" evidence="1">
    <location>
        <begin position="297"/>
        <end position="316"/>
    </location>
</feature>
<evidence type="ECO:0000313" key="2">
    <source>
        <dbReference type="EMBL" id="SER57142.1"/>
    </source>
</evidence>
<feature type="transmembrane region" description="Helical" evidence="1">
    <location>
        <begin position="344"/>
        <end position="365"/>
    </location>
</feature>
<keyword evidence="1" id="KW-1133">Transmembrane helix</keyword>
<dbReference type="Proteomes" id="UP000199687">
    <property type="component" value="Unassembled WGS sequence"/>
</dbReference>
<keyword evidence="3" id="KW-1185">Reference proteome</keyword>
<reference evidence="2 3" key="1">
    <citation type="submission" date="2016-10" db="EMBL/GenBank/DDBJ databases">
        <authorList>
            <person name="de Groot N.N."/>
        </authorList>
    </citation>
    <scope>NUCLEOTIDE SEQUENCE [LARGE SCALE GENOMIC DNA]</scope>
    <source>
        <strain evidence="2 3">CGMCC 1.7727</strain>
    </source>
</reference>
<evidence type="ECO:0000313" key="3">
    <source>
        <dbReference type="Proteomes" id="UP000199687"/>
    </source>
</evidence>
<gene>
    <name evidence="2" type="ORF">SAMN04487944_10686</name>
</gene>
<evidence type="ECO:0000256" key="1">
    <source>
        <dbReference type="SAM" id="Phobius"/>
    </source>
</evidence>
<feature type="transmembrane region" description="Helical" evidence="1">
    <location>
        <begin position="21"/>
        <end position="42"/>
    </location>
</feature>
<name>A0A1H9Q9R5_9BACI</name>
<feature type="transmembrane region" description="Helical" evidence="1">
    <location>
        <begin position="461"/>
        <end position="480"/>
    </location>
</feature>
<feature type="transmembrane region" description="Helical" evidence="1">
    <location>
        <begin position="238"/>
        <end position="258"/>
    </location>
</feature>
<dbReference type="RefSeq" id="WP_089740328.1">
    <property type="nucleotide sequence ID" value="NZ_FOGL01000006.1"/>
</dbReference>
<dbReference type="EMBL" id="FOGL01000006">
    <property type="protein sequence ID" value="SER57142.1"/>
    <property type="molecule type" value="Genomic_DNA"/>
</dbReference>
<dbReference type="OrthoDB" id="2014935at2"/>
<feature type="transmembrane region" description="Helical" evidence="1">
    <location>
        <begin position="390"/>
        <end position="414"/>
    </location>
</feature>
<dbReference type="AlphaFoldDB" id="A0A1H9Q9R5"/>
<feature type="transmembrane region" description="Helical" evidence="1">
    <location>
        <begin position="434"/>
        <end position="454"/>
    </location>
</feature>
<keyword evidence="1" id="KW-0812">Transmembrane</keyword>
<organism evidence="2 3">
    <name type="scientific">Gracilibacillus ureilyticus</name>
    <dbReference type="NCBI Taxonomy" id="531814"/>
    <lineage>
        <taxon>Bacteria</taxon>
        <taxon>Bacillati</taxon>
        <taxon>Bacillota</taxon>
        <taxon>Bacilli</taxon>
        <taxon>Bacillales</taxon>
        <taxon>Bacillaceae</taxon>
        <taxon>Gracilibacillus</taxon>
    </lineage>
</organism>
<feature type="transmembrane region" description="Helical" evidence="1">
    <location>
        <begin position="163"/>
        <end position="182"/>
    </location>
</feature>
<feature type="transmembrane region" description="Helical" evidence="1">
    <location>
        <begin position="194"/>
        <end position="211"/>
    </location>
</feature>
<feature type="transmembrane region" description="Helical" evidence="1">
    <location>
        <begin position="506"/>
        <end position="524"/>
    </location>
</feature>